<keyword evidence="2" id="KW-0732">Signal</keyword>
<protein>
    <submittedName>
        <fullName evidence="3">Uncharacterized protein</fullName>
    </submittedName>
</protein>
<dbReference type="AlphaFoldDB" id="A0A1G7GU93"/>
<dbReference type="EMBL" id="FNAH01000015">
    <property type="protein sequence ID" value="SDE91685.1"/>
    <property type="molecule type" value="Genomic_DNA"/>
</dbReference>
<evidence type="ECO:0000313" key="4">
    <source>
        <dbReference type="Proteomes" id="UP000199344"/>
    </source>
</evidence>
<feature type="signal peptide" evidence="2">
    <location>
        <begin position="1"/>
        <end position="21"/>
    </location>
</feature>
<reference evidence="3 4" key="1">
    <citation type="submission" date="2016-10" db="EMBL/GenBank/DDBJ databases">
        <authorList>
            <person name="de Groot N.N."/>
        </authorList>
    </citation>
    <scope>NUCLEOTIDE SEQUENCE [LARGE SCALE GENOMIC DNA]</scope>
    <source>
        <strain evidence="3 4">DSM 22220</strain>
    </source>
</reference>
<proteinExistence type="predicted"/>
<dbReference type="Proteomes" id="UP000199344">
    <property type="component" value="Unassembled WGS sequence"/>
</dbReference>
<sequence>MSAHLFRAMILSISVTGVAAAQEAESDPETSVSAQLAPTSQTRTGKERLGAKWTDEQRVNNCGVPPDKRGDTPRPNRCASEESE</sequence>
<name>A0A1G7GU93_9RHOB</name>
<feature type="compositionally biased region" description="Polar residues" evidence="1">
    <location>
        <begin position="29"/>
        <end position="43"/>
    </location>
</feature>
<feature type="compositionally biased region" description="Basic and acidic residues" evidence="1">
    <location>
        <begin position="44"/>
        <end position="58"/>
    </location>
</feature>
<gene>
    <name evidence="3" type="ORF">SAMN05421538_1156</name>
</gene>
<evidence type="ECO:0000256" key="2">
    <source>
        <dbReference type="SAM" id="SignalP"/>
    </source>
</evidence>
<evidence type="ECO:0000313" key="3">
    <source>
        <dbReference type="EMBL" id="SDE91685.1"/>
    </source>
</evidence>
<accession>A0A1G7GU93</accession>
<feature type="region of interest" description="Disordered" evidence="1">
    <location>
        <begin position="22"/>
        <end position="84"/>
    </location>
</feature>
<organism evidence="3 4">
    <name type="scientific">Paracoccus isoporae</name>
    <dbReference type="NCBI Taxonomy" id="591205"/>
    <lineage>
        <taxon>Bacteria</taxon>
        <taxon>Pseudomonadati</taxon>
        <taxon>Pseudomonadota</taxon>
        <taxon>Alphaproteobacteria</taxon>
        <taxon>Rhodobacterales</taxon>
        <taxon>Paracoccaceae</taxon>
        <taxon>Paracoccus</taxon>
    </lineage>
</organism>
<feature type="chain" id="PRO_5011523290" evidence="2">
    <location>
        <begin position="22"/>
        <end position="84"/>
    </location>
</feature>
<evidence type="ECO:0000256" key="1">
    <source>
        <dbReference type="SAM" id="MobiDB-lite"/>
    </source>
</evidence>
<dbReference type="OrthoDB" id="8237056at2"/>
<keyword evidence="4" id="KW-1185">Reference proteome</keyword>
<dbReference type="STRING" id="591205.SAMN05421538_1156"/>